<organism evidence="1 2">
    <name type="scientific">Gigaspora margarita</name>
    <dbReference type="NCBI Taxonomy" id="4874"/>
    <lineage>
        <taxon>Eukaryota</taxon>
        <taxon>Fungi</taxon>
        <taxon>Fungi incertae sedis</taxon>
        <taxon>Mucoromycota</taxon>
        <taxon>Glomeromycotina</taxon>
        <taxon>Glomeromycetes</taxon>
        <taxon>Diversisporales</taxon>
        <taxon>Gigasporaceae</taxon>
        <taxon>Gigaspora</taxon>
    </lineage>
</organism>
<gene>
    <name evidence="1" type="ORF">GMARGA_LOCUS3257</name>
</gene>
<evidence type="ECO:0000313" key="2">
    <source>
        <dbReference type="Proteomes" id="UP000789901"/>
    </source>
</evidence>
<name>A0ABM8W4J4_GIGMA</name>
<keyword evidence="2" id="KW-1185">Reference proteome</keyword>
<protein>
    <submittedName>
        <fullName evidence="1">33901_t:CDS:1</fullName>
    </submittedName>
</protein>
<evidence type="ECO:0000313" key="1">
    <source>
        <dbReference type="EMBL" id="CAG8523126.1"/>
    </source>
</evidence>
<dbReference type="Proteomes" id="UP000789901">
    <property type="component" value="Unassembled WGS sequence"/>
</dbReference>
<comment type="caution">
    <text evidence="1">The sequence shown here is derived from an EMBL/GenBank/DDBJ whole genome shotgun (WGS) entry which is preliminary data.</text>
</comment>
<feature type="non-terminal residue" evidence="1">
    <location>
        <position position="1"/>
    </location>
</feature>
<reference evidence="1 2" key="1">
    <citation type="submission" date="2021-06" db="EMBL/GenBank/DDBJ databases">
        <authorList>
            <person name="Kallberg Y."/>
            <person name="Tangrot J."/>
            <person name="Rosling A."/>
        </authorList>
    </citation>
    <scope>NUCLEOTIDE SEQUENCE [LARGE SCALE GENOMIC DNA]</scope>
    <source>
        <strain evidence="1 2">120-4 pot B 10/14</strain>
    </source>
</reference>
<sequence length="109" mass="12562">RSQINCEGKLSNIKFLGIFLHREKEVVEVKKKLKGVVSLFMQKLKHKKMMASQLVYINNQVLLPKLEYMPQAIACSRSRFGNNISIFSETNKKKIGYSTNSTQLHSSTW</sequence>
<dbReference type="EMBL" id="CAJVQB010001154">
    <property type="protein sequence ID" value="CAG8523126.1"/>
    <property type="molecule type" value="Genomic_DNA"/>
</dbReference>
<proteinExistence type="predicted"/>
<accession>A0ABM8W4J4</accession>